<sequence length="217" mass="25194">MAAEVCWSCLARSKLLLNSLPLFNGRSLLGQRNLFRYLTTSNGESLPSQENIKPLKSDTLPLSQDPTDYKNTTHPEIVEILEKSRPKLVGNNWHKPKLSARRVAELRKKYVAQGYFWPERPLVDREMDKTPKGHKYEREKEEKLAKIEENMKNMPKIIEEYRKRMRELRAKRKEERKVSSLKSLEAKRLGIHPKDPRALAGLGQDSGSKSKAKFKKK</sequence>
<feature type="compositionally biased region" description="Basic and acidic residues" evidence="1">
    <location>
        <begin position="172"/>
        <end position="197"/>
    </location>
</feature>
<dbReference type="RefSeq" id="XP_031550133.1">
    <property type="nucleotide sequence ID" value="XM_031694273.1"/>
</dbReference>
<dbReference type="InterPro" id="IPR018472">
    <property type="entry name" value="Ribosomal_mL64"/>
</dbReference>
<dbReference type="GeneID" id="116287583"/>
<name>A0A6P8H3F1_ACTTE</name>
<gene>
    <name evidence="4" type="primary">LOC116287583</name>
</gene>
<dbReference type="Pfam" id="PF18126">
    <property type="entry name" value="Mitoc_mL59"/>
    <property type="match status" value="1"/>
</dbReference>
<evidence type="ECO:0000259" key="2">
    <source>
        <dbReference type="Pfam" id="PF18126"/>
    </source>
</evidence>
<proteinExistence type="predicted"/>
<dbReference type="InParanoid" id="A0A6P8H3F1"/>
<evidence type="ECO:0000313" key="4">
    <source>
        <dbReference type="RefSeq" id="XP_031550133.1"/>
    </source>
</evidence>
<dbReference type="InterPro" id="IPR040922">
    <property type="entry name" value="Ribosomal_mL59_dom"/>
</dbReference>
<dbReference type="GO" id="GO:0005634">
    <property type="term" value="C:nucleus"/>
    <property type="evidence" value="ECO:0007669"/>
    <property type="project" value="InterPro"/>
</dbReference>
<feature type="domain" description="Large ribosomal subunit protein mL59" evidence="2">
    <location>
        <begin position="89"/>
        <end position="163"/>
    </location>
</feature>
<dbReference type="GO" id="GO:0005739">
    <property type="term" value="C:mitochondrion"/>
    <property type="evidence" value="ECO:0007669"/>
    <property type="project" value="TreeGrafter"/>
</dbReference>
<dbReference type="Proteomes" id="UP000515163">
    <property type="component" value="Unplaced"/>
</dbReference>
<dbReference type="PANTHER" id="PTHR31761:SF1">
    <property type="entry name" value="LARGE RIBOSOMAL SUBUNIT PROTEIN ML64"/>
    <property type="match status" value="1"/>
</dbReference>
<dbReference type="PANTHER" id="PTHR31761">
    <property type="entry name" value="GROWTH ARREST AND DNA DAMAGE-INDUCIBLE PROTEINS-INTERACTING PROTEIN 1 GADD45GIP1"/>
    <property type="match status" value="1"/>
</dbReference>
<keyword evidence="3" id="KW-1185">Reference proteome</keyword>
<evidence type="ECO:0000313" key="3">
    <source>
        <dbReference type="Proteomes" id="UP000515163"/>
    </source>
</evidence>
<feature type="region of interest" description="Disordered" evidence="1">
    <location>
        <begin position="44"/>
        <end position="71"/>
    </location>
</feature>
<protein>
    <submittedName>
        <fullName evidence="4">Uncharacterized protein LOC116287583</fullName>
    </submittedName>
</protein>
<accession>A0A6P8H3F1</accession>
<dbReference type="KEGG" id="aten:116287583"/>
<organism evidence="3 4">
    <name type="scientific">Actinia tenebrosa</name>
    <name type="common">Australian red waratah sea anemone</name>
    <dbReference type="NCBI Taxonomy" id="6105"/>
    <lineage>
        <taxon>Eukaryota</taxon>
        <taxon>Metazoa</taxon>
        <taxon>Cnidaria</taxon>
        <taxon>Anthozoa</taxon>
        <taxon>Hexacorallia</taxon>
        <taxon>Actiniaria</taxon>
        <taxon>Actiniidae</taxon>
        <taxon>Actinia</taxon>
    </lineage>
</organism>
<dbReference type="OrthoDB" id="6247992at2759"/>
<reference evidence="4" key="1">
    <citation type="submission" date="2025-08" db="UniProtKB">
        <authorList>
            <consortium name="RefSeq"/>
        </authorList>
    </citation>
    <scope>IDENTIFICATION</scope>
    <source>
        <tissue evidence="4">Tentacle</tissue>
    </source>
</reference>
<dbReference type="AlphaFoldDB" id="A0A6P8H3F1"/>
<evidence type="ECO:0000256" key="1">
    <source>
        <dbReference type="SAM" id="MobiDB-lite"/>
    </source>
</evidence>
<feature type="region of interest" description="Disordered" evidence="1">
    <location>
        <begin position="170"/>
        <end position="217"/>
    </location>
</feature>